<dbReference type="AlphaFoldDB" id="A0A4Q8AD09"/>
<dbReference type="EMBL" id="SHLA01000001">
    <property type="protein sequence ID" value="RZU61525.1"/>
    <property type="molecule type" value="Genomic_DNA"/>
</dbReference>
<proteinExistence type="inferred from homology"/>
<evidence type="ECO:0000313" key="5">
    <source>
        <dbReference type="Proteomes" id="UP000292685"/>
    </source>
</evidence>
<protein>
    <submittedName>
        <fullName evidence="4">Magnesium chelatase family protein</fullName>
    </submittedName>
</protein>
<dbReference type="Proteomes" id="UP000292685">
    <property type="component" value="Unassembled WGS sequence"/>
</dbReference>
<comment type="caution">
    <text evidence="4">The sequence shown here is derived from an EMBL/GenBank/DDBJ whole genome shotgun (WGS) entry which is preliminary data.</text>
</comment>
<dbReference type="InterPro" id="IPR000523">
    <property type="entry name" value="Mg_chelatse_chII-like_cat_dom"/>
</dbReference>
<gene>
    <name evidence="4" type="ORF">EV380_1096</name>
</gene>
<dbReference type="InterPro" id="IPR025158">
    <property type="entry name" value="Mg_chelat-rel_C"/>
</dbReference>
<dbReference type="InterPro" id="IPR003593">
    <property type="entry name" value="AAA+_ATPase"/>
</dbReference>
<dbReference type="InterPro" id="IPR020568">
    <property type="entry name" value="Ribosomal_Su5_D2-typ_SF"/>
</dbReference>
<evidence type="ECO:0000259" key="3">
    <source>
        <dbReference type="SMART" id="SM00382"/>
    </source>
</evidence>
<dbReference type="NCBIfam" id="TIGR00368">
    <property type="entry name" value="YifB family Mg chelatase-like AAA ATPase"/>
    <property type="match status" value="1"/>
</dbReference>
<dbReference type="SMART" id="SM00382">
    <property type="entry name" value="AAA"/>
    <property type="match status" value="1"/>
</dbReference>
<name>A0A4Q8AD09_9MICC</name>
<reference evidence="4 5" key="1">
    <citation type="submission" date="2019-02" db="EMBL/GenBank/DDBJ databases">
        <title>Sequencing the genomes of 1000 actinobacteria strains.</title>
        <authorList>
            <person name="Klenk H.-P."/>
        </authorList>
    </citation>
    <scope>NUCLEOTIDE SEQUENCE [LARGE SCALE GENOMIC DNA]</scope>
    <source>
        <strain evidence="4 5">DSM 17364</strain>
    </source>
</reference>
<evidence type="ECO:0000256" key="1">
    <source>
        <dbReference type="ARBA" id="ARBA00006354"/>
    </source>
</evidence>
<sequence>MTGGNLGRATGVVLTGLTGHVVDVEADIGGGLPAFVLLGLPDASLGEARDRIRSAARNTGVPLSPRRITVNLQPASLPKRGSALDLAIVTAALSADDSMHAQPDTVYIGELGLDGALRPVPGVLPSVLSGVRHGYRRFVVPEANLEEARLVSGAHVTGHRHLADVVANSGATRDIVQNLRWNGASPRDSGQVHKGTGDDTARDAAADYSDVRGQEAARFALEVAAAGRHHLMLRGEPGAGKTMLAERLPTILPPLNDEEALEVTAVHSVHGSQPVSRLIRRPPLVSPHHTATMAALVGGGSGFPRPGAASRAHRGVLFLDEAPEFRGGVLDALRQPLESGEMTVHRASGAATFPARFQLVLAANLCPCGRTAAGGRDCECTPTARRRYLGRLSGPLLDRVDIQVAVPRVSPTYLASAPAPESSRAIAARVRQARQRQAERLREHGLRTNGEVPSRLLRGGLAPAPAALTKLDEAFRRGWLSARGYDRVIRLGWTIADLAGREAPALEDLDVALQLRQSQEVRP</sequence>
<comment type="similarity">
    <text evidence="1">Belongs to the Mg-chelatase subunits D/I family. ComM subfamily.</text>
</comment>
<dbReference type="InterPro" id="IPR014721">
    <property type="entry name" value="Ribsml_uS5_D2-typ_fold_subgr"/>
</dbReference>
<dbReference type="Pfam" id="PF13541">
    <property type="entry name" value="ChlI"/>
    <property type="match status" value="1"/>
</dbReference>
<dbReference type="GO" id="GO:0005524">
    <property type="term" value="F:ATP binding"/>
    <property type="evidence" value="ECO:0007669"/>
    <property type="project" value="InterPro"/>
</dbReference>
<dbReference type="Pfam" id="PF13335">
    <property type="entry name" value="Mg_chelatase_C"/>
    <property type="match status" value="1"/>
</dbReference>
<dbReference type="InterPro" id="IPR027417">
    <property type="entry name" value="P-loop_NTPase"/>
</dbReference>
<dbReference type="PRINTS" id="PR00830">
    <property type="entry name" value="ENDOLAPTASE"/>
</dbReference>
<dbReference type="PANTHER" id="PTHR32039:SF7">
    <property type="entry name" value="COMPETENCE PROTEIN COMM"/>
    <property type="match status" value="1"/>
</dbReference>
<dbReference type="InterPro" id="IPR045006">
    <property type="entry name" value="CHLI-like"/>
</dbReference>
<evidence type="ECO:0000256" key="2">
    <source>
        <dbReference type="SAM" id="MobiDB-lite"/>
    </source>
</evidence>
<keyword evidence="5" id="KW-1185">Reference proteome</keyword>
<dbReference type="Gene3D" id="3.30.230.10">
    <property type="match status" value="1"/>
</dbReference>
<feature type="region of interest" description="Disordered" evidence="2">
    <location>
        <begin position="181"/>
        <end position="204"/>
    </location>
</feature>
<dbReference type="Gene3D" id="3.40.50.300">
    <property type="entry name" value="P-loop containing nucleotide triphosphate hydrolases"/>
    <property type="match status" value="1"/>
</dbReference>
<evidence type="ECO:0000313" key="4">
    <source>
        <dbReference type="EMBL" id="RZU61525.1"/>
    </source>
</evidence>
<feature type="domain" description="AAA+ ATPase" evidence="3">
    <location>
        <begin position="227"/>
        <end position="410"/>
    </location>
</feature>
<dbReference type="OrthoDB" id="9813147at2"/>
<dbReference type="SUPFAM" id="SSF54211">
    <property type="entry name" value="Ribosomal protein S5 domain 2-like"/>
    <property type="match status" value="1"/>
</dbReference>
<dbReference type="Pfam" id="PF01078">
    <property type="entry name" value="Mg_chelatase"/>
    <property type="match status" value="1"/>
</dbReference>
<dbReference type="PANTHER" id="PTHR32039">
    <property type="entry name" value="MAGNESIUM-CHELATASE SUBUNIT CHLI"/>
    <property type="match status" value="1"/>
</dbReference>
<dbReference type="InterPro" id="IPR004482">
    <property type="entry name" value="Mg_chelat-rel"/>
</dbReference>
<organism evidence="4 5">
    <name type="scientific">Zhihengliuella halotolerans</name>
    <dbReference type="NCBI Taxonomy" id="370736"/>
    <lineage>
        <taxon>Bacteria</taxon>
        <taxon>Bacillati</taxon>
        <taxon>Actinomycetota</taxon>
        <taxon>Actinomycetes</taxon>
        <taxon>Micrococcales</taxon>
        <taxon>Micrococcaceae</taxon>
        <taxon>Zhihengliuella</taxon>
    </lineage>
</organism>
<dbReference type="RefSeq" id="WP_130449866.1">
    <property type="nucleotide sequence ID" value="NZ_SHLA01000001.1"/>
</dbReference>
<dbReference type="SUPFAM" id="SSF52540">
    <property type="entry name" value="P-loop containing nucleoside triphosphate hydrolases"/>
    <property type="match status" value="1"/>
</dbReference>
<accession>A0A4Q8AD09</accession>
<feature type="compositionally biased region" description="Basic and acidic residues" evidence="2">
    <location>
        <begin position="195"/>
        <end position="204"/>
    </location>
</feature>